<dbReference type="KEGG" id="phm:PSMK_12630"/>
<feature type="region of interest" description="Disordered" evidence="1">
    <location>
        <begin position="565"/>
        <end position="604"/>
    </location>
</feature>
<evidence type="ECO:0000256" key="1">
    <source>
        <dbReference type="SAM" id="MobiDB-lite"/>
    </source>
</evidence>
<dbReference type="HOGENOM" id="CLU_451888_0_0_0"/>
<evidence type="ECO:0000256" key="2">
    <source>
        <dbReference type="SAM" id="SignalP"/>
    </source>
</evidence>
<keyword evidence="4" id="KW-1185">Reference proteome</keyword>
<sequence length="604" mass="61345">MRRLLLAACLLLPLPADAEAVAAFHWAGAKAAADAGYAGSRTEALVAEMDPAAIAGAAGRVAAALAARADEPDVAEGLATIRRLRAATFQNPVTAWINADGVGKASLSGAIRWSVPDAGEAEALAAELTDLLHEFGHPDRWSVGRGGGAVTLAYGEAGDAPEAPAADEAVLALDVDVTRLLGAVEPAAREALADVDGEVPPAYDAVLEVLHPAGIERFAVRQFFRDGLWATEASLAAPAPRRGLAQLLIDTPAVEDADLVAVPAAAPIVAAFGLDLRAAYALAREAVAAADPSLLERLDEQLQSVRDGFGVDVEGGILDAFGAVHTVFQDPDAAGTSSLGLVFGTRLRDAEAFAEALDTLADLANGFVEAQTRDLWISGRVFSSQREGVEVSTVPLPGISPTWAVVDGTFLLGLYPQTLTAVLERRAAGGGTILGTPAFAEALADGRAAAGAGGVTSVSFVDLPALAPQAWGSLLVLEHVGTGLASMTSREPVPAVLPPYARVRPLLMASTGAGWPTEEGSTSAAVAPFPGSSLLGGGSDGGVSALFTLPGLMTGIWQGSGDVIDDGGYNGFPDADDPFEIPTPPPAPGAVPPPAPPPPSPFGD</sequence>
<gene>
    <name evidence="3" type="ordered locus">PSMK_12630</name>
</gene>
<dbReference type="eggNOG" id="ENOG5033N3X">
    <property type="taxonomic scope" value="Bacteria"/>
</dbReference>
<evidence type="ECO:0000313" key="3">
    <source>
        <dbReference type="EMBL" id="BAM03422.1"/>
    </source>
</evidence>
<organism evidence="3 4">
    <name type="scientific">Phycisphaera mikurensis (strain NBRC 102666 / KCTC 22515 / FYK2301M01)</name>
    <dbReference type="NCBI Taxonomy" id="1142394"/>
    <lineage>
        <taxon>Bacteria</taxon>
        <taxon>Pseudomonadati</taxon>
        <taxon>Planctomycetota</taxon>
        <taxon>Phycisphaerae</taxon>
        <taxon>Phycisphaerales</taxon>
        <taxon>Phycisphaeraceae</taxon>
        <taxon>Phycisphaera</taxon>
    </lineage>
</organism>
<dbReference type="Proteomes" id="UP000007881">
    <property type="component" value="Chromosome"/>
</dbReference>
<dbReference type="STRING" id="1142394.PSMK_12630"/>
<protein>
    <submittedName>
        <fullName evidence="3">Uncharacterized protein</fullName>
    </submittedName>
</protein>
<accession>I0IDT4</accession>
<name>I0IDT4_PHYMF</name>
<dbReference type="EMBL" id="AP012338">
    <property type="protein sequence ID" value="BAM03422.1"/>
    <property type="molecule type" value="Genomic_DNA"/>
</dbReference>
<dbReference type="AlphaFoldDB" id="I0IDT4"/>
<proteinExistence type="predicted"/>
<feature type="signal peptide" evidence="2">
    <location>
        <begin position="1"/>
        <end position="18"/>
    </location>
</feature>
<evidence type="ECO:0000313" key="4">
    <source>
        <dbReference type="Proteomes" id="UP000007881"/>
    </source>
</evidence>
<feature type="chain" id="PRO_5003629160" evidence="2">
    <location>
        <begin position="19"/>
        <end position="604"/>
    </location>
</feature>
<feature type="compositionally biased region" description="Pro residues" evidence="1">
    <location>
        <begin position="581"/>
        <end position="604"/>
    </location>
</feature>
<dbReference type="RefSeq" id="WP_014436641.1">
    <property type="nucleotide sequence ID" value="NC_017080.1"/>
</dbReference>
<keyword evidence="2" id="KW-0732">Signal</keyword>
<reference evidence="3 4" key="1">
    <citation type="submission" date="2012-02" db="EMBL/GenBank/DDBJ databases">
        <title>Complete genome sequence of Phycisphaera mikurensis NBRC 102666.</title>
        <authorList>
            <person name="Ankai A."/>
            <person name="Hosoyama A."/>
            <person name="Terui Y."/>
            <person name="Sekine M."/>
            <person name="Fukai R."/>
            <person name="Kato Y."/>
            <person name="Nakamura S."/>
            <person name="Yamada-Narita S."/>
            <person name="Kawakoshi A."/>
            <person name="Fukunaga Y."/>
            <person name="Yamazaki S."/>
            <person name="Fujita N."/>
        </authorList>
    </citation>
    <scope>NUCLEOTIDE SEQUENCE [LARGE SCALE GENOMIC DNA]</scope>
    <source>
        <strain evidence="4">NBRC 102666 / KCTC 22515 / FYK2301M01</strain>
    </source>
</reference>